<dbReference type="InterPro" id="IPR045379">
    <property type="entry name" value="Crinkler_N"/>
</dbReference>
<keyword evidence="6" id="KW-1185">Reference proteome</keyword>
<evidence type="ECO:0000259" key="4">
    <source>
        <dbReference type="Pfam" id="PF20147"/>
    </source>
</evidence>
<proteinExistence type="predicted"/>
<dbReference type="AlphaFoldDB" id="A0A2I1GKP1"/>
<dbReference type="EMBL" id="LLXI01000521">
    <property type="protein sequence ID" value="PKY47144.1"/>
    <property type="molecule type" value="Genomic_DNA"/>
</dbReference>
<evidence type="ECO:0000256" key="1">
    <source>
        <dbReference type="ARBA" id="ARBA00004340"/>
    </source>
</evidence>
<dbReference type="VEuPathDB" id="FungiDB:RhiirA1_479370"/>
<protein>
    <recommendedName>
        <fullName evidence="4">Crinkler effector protein N-terminal domain-containing protein</fullName>
    </recommendedName>
</protein>
<organism evidence="5 6">
    <name type="scientific">Rhizophagus irregularis</name>
    <dbReference type="NCBI Taxonomy" id="588596"/>
    <lineage>
        <taxon>Eukaryota</taxon>
        <taxon>Fungi</taxon>
        <taxon>Fungi incertae sedis</taxon>
        <taxon>Mucoromycota</taxon>
        <taxon>Glomeromycotina</taxon>
        <taxon>Glomeromycetes</taxon>
        <taxon>Glomerales</taxon>
        <taxon>Glomeraceae</taxon>
        <taxon>Rhizophagus</taxon>
    </lineage>
</organism>
<dbReference type="VEuPathDB" id="FungiDB:RhiirFUN_020693"/>
<sequence length="138" mass="15897">MSQNKESKMTSTTSNSILSLNCIIPGDDFEDIFTLEISEDKLVNQLKPMIRKWWPDRFQHIDPSKLILYKALSDHIALAFVEILKKEKEGNKNYGQRLPPLEKISMHFSNYPKEFSVSVKPNEHRVSIIVCPPPPDNS</sequence>
<dbReference type="GO" id="GO:0043657">
    <property type="term" value="C:host cell"/>
    <property type="evidence" value="ECO:0007669"/>
    <property type="project" value="UniProtKB-SubCell"/>
</dbReference>
<reference evidence="5 6" key="1">
    <citation type="submission" date="2015-10" db="EMBL/GenBank/DDBJ databases">
        <title>Genome analyses suggest a sexual origin of heterokaryosis in a supposedly ancient asexual fungus.</title>
        <authorList>
            <person name="Ropars J."/>
            <person name="Sedzielewska K."/>
            <person name="Noel J."/>
            <person name="Charron P."/>
            <person name="Farinelli L."/>
            <person name="Marton T."/>
            <person name="Kruger M."/>
            <person name="Pelin A."/>
            <person name="Brachmann A."/>
            <person name="Corradi N."/>
        </authorList>
    </citation>
    <scope>NUCLEOTIDE SEQUENCE [LARGE SCALE GENOMIC DNA]</scope>
    <source>
        <strain evidence="5 6">A4</strain>
    </source>
</reference>
<gene>
    <name evidence="5" type="ORF">RhiirA4_462248</name>
</gene>
<dbReference type="VEuPathDB" id="FungiDB:FUN_016556"/>
<feature type="domain" description="Crinkler effector protein N-terminal" evidence="4">
    <location>
        <begin position="18"/>
        <end position="130"/>
    </location>
</feature>
<evidence type="ECO:0000256" key="3">
    <source>
        <dbReference type="ARBA" id="ARBA00022525"/>
    </source>
</evidence>
<comment type="subcellular location">
    <subcellularLocation>
        <location evidence="1">Host cell</location>
    </subcellularLocation>
    <subcellularLocation>
        <location evidence="2">Secreted</location>
    </subcellularLocation>
</comment>
<dbReference type="Proteomes" id="UP000234323">
    <property type="component" value="Unassembled WGS sequence"/>
</dbReference>
<accession>A0A2I1GKP1</accession>
<dbReference type="OrthoDB" id="2408010at2759"/>
<dbReference type="GO" id="GO:0005576">
    <property type="term" value="C:extracellular region"/>
    <property type="evidence" value="ECO:0007669"/>
    <property type="project" value="UniProtKB-SubCell"/>
</dbReference>
<dbReference type="Pfam" id="PF20147">
    <property type="entry name" value="Crinkler"/>
    <property type="match status" value="1"/>
</dbReference>
<evidence type="ECO:0000313" key="5">
    <source>
        <dbReference type="EMBL" id="PKY47144.1"/>
    </source>
</evidence>
<keyword evidence="3" id="KW-0964">Secreted</keyword>
<evidence type="ECO:0000256" key="2">
    <source>
        <dbReference type="ARBA" id="ARBA00004613"/>
    </source>
</evidence>
<evidence type="ECO:0000313" key="6">
    <source>
        <dbReference type="Proteomes" id="UP000234323"/>
    </source>
</evidence>
<name>A0A2I1GKP1_9GLOM</name>
<comment type="caution">
    <text evidence="5">The sequence shown here is derived from an EMBL/GenBank/DDBJ whole genome shotgun (WGS) entry which is preliminary data.</text>
</comment>